<accession>A0AAI9V9E2</accession>
<organism evidence="2 3">
    <name type="scientific">Colletotrichum cuscutae</name>
    <dbReference type="NCBI Taxonomy" id="1209917"/>
    <lineage>
        <taxon>Eukaryota</taxon>
        <taxon>Fungi</taxon>
        <taxon>Dikarya</taxon>
        <taxon>Ascomycota</taxon>
        <taxon>Pezizomycotina</taxon>
        <taxon>Sordariomycetes</taxon>
        <taxon>Hypocreomycetidae</taxon>
        <taxon>Glomerellales</taxon>
        <taxon>Glomerellaceae</taxon>
        <taxon>Colletotrichum</taxon>
        <taxon>Colletotrichum acutatum species complex</taxon>
    </lineage>
</organism>
<proteinExistence type="predicted"/>
<evidence type="ECO:0000313" key="3">
    <source>
        <dbReference type="Proteomes" id="UP001239213"/>
    </source>
</evidence>
<evidence type="ECO:0000313" key="2">
    <source>
        <dbReference type="EMBL" id="KAK1477428.1"/>
    </source>
</evidence>
<dbReference type="EMBL" id="MPDP01000133">
    <property type="protein sequence ID" value="KAK1477428.1"/>
    <property type="molecule type" value="Genomic_DNA"/>
</dbReference>
<name>A0AAI9V9E2_9PEZI</name>
<dbReference type="Proteomes" id="UP001239213">
    <property type="component" value="Unassembled WGS sequence"/>
</dbReference>
<protein>
    <submittedName>
        <fullName evidence="2">Uncharacterized protein</fullName>
    </submittedName>
</protein>
<sequence>TPFRSGRPQKISPSPLAWRLQIFPRSQACQSDHRNRKLLGYRKKAASIPELLCSSHIVTQINFKAQRGHSSPRPPLKQIREQRFAKLHAPENLTSHPNDPTHRPSMSLPLEPRASS</sequence>
<gene>
    <name evidence="2" type="ORF">CCUS01_16646</name>
</gene>
<comment type="caution">
    <text evidence="2">The sequence shown here is derived from an EMBL/GenBank/DDBJ whole genome shotgun (WGS) entry which is preliminary data.</text>
</comment>
<dbReference type="AlphaFoldDB" id="A0AAI9V9E2"/>
<keyword evidence="3" id="KW-1185">Reference proteome</keyword>
<feature type="region of interest" description="Disordered" evidence="1">
    <location>
        <begin position="64"/>
        <end position="116"/>
    </location>
</feature>
<evidence type="ECO:0000256" key="1">
    <source>
        <dbReference type="SAM" id="MobiDB-lite"/>
    </source>
</evidence>
<reference evidence="2" key="1">
    <citation type="submission" date="2016-11" db="EMBL/GenBank/DDBJ databases">
        <title>The genome sequence of Colletotrichum cuscutae.</title>
        <authorList>
            <person name="Baroncelli R."/>
        </authorList>
    </citation>
    <scope>NUCLEOTIDE SEQUENCE</scope>
    <source>
        <strain evidence="2">IMI 304802</strain>
    </source>
</reference>
<feature type="non-terminal residue" evidence="2">
    <location>
        <position position="1"/>
    </location>
</feature>